<dbReference type="SUPFAM" id="SSF103473">
    <property type="entry name" value="MFS general substrate transporter"/>
    <property type="match status" value="1"/>
</dbReference>
<evidence type="ECO:0000256" key="20">
    <source>
        <dbReference type="ARBA" id="ARBA00044919"/>
    </source>
</evidence>
<comment type="subcellular location">
    <subcellularLocation>
        <location evidence="2">Cell membrane</location>
        <topology evidence="2">Multi-pass membrane protein</topology>
    </subcellularLocation>
    <subcellularLocation>
        <location evidence="1">Lysosome membrane</location>
        <topology evidence="1">Multi-pass membrane protein</topology>
    </subcellularLocation>
</comment>
<accession>A0A0B7MBI1</accession>
<comment type="catalytic activity">
    <reaction evidence="16">
        <text>L-arginyl-L-alpha-amino acid(out) = L-arginyl-L-alpha-amino acid(in)</text>
        <dbReference type="Rhea" id="RHEA:79371"/>
        <dbReference type="ChEBI" id="CHEBI:84315"/>
    </reaction>
</comment>
<reference evidence="28" key="1">
    <citation type="submission" date="2015-01" db="EMBL/GenBank/DDBJ databases">
        <authorList>
            <person name="Manzoor Shahid"/>
            <person name="Zubair Saima"/>
        </authorList>
    </citation>
    <scope>NUCLEOTIDE SEQUENCE [LARGE SCALE GENOMIC DNA]</scope>
    <source>
        <strain evidence="28">Sp3</strain>
    </source>
</reference>
<feature type="transmembrane region" description="Helical" evidence="26">
    <location>
        <begin position="100"/>
        <end position="121"/>
    </location>
</feature>
<sequence length="208" mass="22663">MNSSNTAQDKVQCGSCSLQDRVKSYRWLVWGTMALAYIVVFFHRMAAGVVKDNLVDAFNISNATFANLGAAYFYAYMLMQFPTGILADTWGARKTVTTGMLLAGAGSLIFGYAPSVGWAFLGRLLVGGWCCRCFCLYPEDTGPVVPASGVQHHVGCHLIHRQSGGAPRSDTSGFYGCSFHMETHLCCNRSGLSFDSCSLLPDYPQHSR</sequence>
<comment type="catalytic activity">
    <reaction evidence="13">
        <text>L-lysyl-L-alpha-amino acid(out) = L-lysyl-L-alpha-amino acid(in)</text>
        <dbReference type="Rhea" id="RHEA:79387"/>
        <dbReference type="ChEBI" id="CHEBI:229965"/>
    </reaction>
</comment>
<comment type="catalytic activity">
    <reaction evidence="20">
        <text>L-alanyl-L-lysine(out) = L-alanyl-L-lysine(in)</text>
        <dbReference type="Rhea" id="RHEA:79415"/>
        <dbReference type="ChEBI" id="CHEBI:192470"/>
    </reaction>
</comment>
<comment type="catalytic activity">
    <reaction evidence="11">
        <text>L-alpha-aminoacyl-L-arginine(out) = L-alpha-aminoacyl-L-arginine(in)</text>
        <dbReference type="Rhea" id="RHEA:79367"/>
        <dbReference type="ChEBI" id="CHEBI:229968"/>
    </reaction>
</comment>
<dbReference type="GO" id="GO:0005765">
    <property type="term" value="C:lysosomal membrane"/>
    <property type="evidence" value="ECO:0007669"/>
    <property type="project" value="UniProtKB-SubCell"/>
</dbReference>
<evidence type="ECO:0000256" key="23">
    <source>
        <dbReference type="ARBA" id="ARBA00045018"/>
    </source>
</evidence>
<gene>
    <name evidence="27" type="ORF">SSCH_1020025</name>
</gene>
<evidence type="ECO:0000256" key="6">
    <source>
        <dbReference type="ARBA" id="ARBA00022989"/>
    </source>
</evidence>
<keyword evidence="6 26" id="KW-1133">Transmembrane helix</keyword>
<dbReference type="PANTHER" id="PTHR23512">
    <property type="entry name" value="MAJOR FACILITATOR SUPERFAMILY DOMAIN-CONTAINING PROTEIN 1"/>
    <property type="match status" value="1"/>
</dbReference>
<evidence type="ECO:0000256" key="17">
    <source>
        <dbReference type="ARBA" id="ARBA00044900"/>
    </source>
</evidence>
<comment type="catalytic activity">
    <reaction evidence="12">
        <text>L-alpha-aminoacyl-L-histidine(out) = L-alpha-aminoacyl-L-histidine(in)</text>
        <dbReference type="Rhea" id="RHEA:79375"/>
        <dbReference type="ChEBI" id="CHEBI:229967"/>
    </reaction>
</comment>
<dbReference type="GO" id="GO:0005886">
    <property type="term" value="C:plasma membrane"/>
    <property type="evidence" value="ECO:0007669"/>
    <property type="project" value="UniProtKB-SubCell"/>
</dbReference>
<comment type="function">
    <text evidence="24">Lysosomal dipeptide uniporter that selectively exports lysine, arginine or histidine-containing dipeptides with a net positive charge from the lysosome lumen into the cytosol. Could play a role in a specific type of protein O-glycosylation indirectly regulating macrophages migration and tissue invasion. Also essential for liver homeostasis.</text>
</comment>
<comment type="catalytic activity">
    <reaction evidence="19">
        <text>L-histidyl-L-alpha-amino acid(out) = L-histidyl-L-alpha-amino acid(in)</text>
        <dbReference type="Rhea" id="RHEA:79379"/>
        <dbReference type="ChEBI" id="CHEBI:229964"/>
    </reaction>
</comment>
<protein>
    <recommendedName>
        <fullName evidence="22">Lysosomal dipeptide transporter MFSD1</fullName>
    </recommendedName>
    <alternativeName>
        <fullName evidence="23">Major facilitator superfamily domain-containing protein 1</fullName>
    </alternativeName>
</protein>
<evidence type="ECO:0000256" key="10">
    <source>
        <dbReference type="ARBA" id="ARBA00044878"/>
    </source>
</evidence>
<dbReference type="InterPro" id="IPR036259">
    <property type="entry name" value="MFS_trans_sf"/>
</dbReference>
<evidence type="ECO:0000256" key="7">
    <source>
        <dbReference type="ARBA" id="ARBA00023136"/>
    </source>
</evidence>
<name>A0A0B7MBI1_9FIRM</name>
<proteinExistence type="inferred from homology"/>
<comment type="catalytic activity">
    <reaction evidence="17">
        <text>L-lysyl-L-lysine(out) = L-lysyl-L-lysine(in)</text>
        <dbReference type="Rhea" id="RHEA:79403"/>
        <dbReference type="ChEBI" id="CHEBI:229956"/>
    </reaction>
</comment>
<evidence type="ECO:0000256" key="15">
    <source>
        <dbReference type="ARBA" id="ARBA00044898"/>
    </source>
</evidence>
<evidence type="ECO:0000313" key="28">
    <source>
        <dbReference type="Proteomes" id="UP000046155"/>
    </source>
</evidence>
<dbReference type="InterPro" id="IPR011701">
    <property type="entry name" value="MFS"/>
</dbReference>
<evidence type="ECO:0000256" key="9">
    <source>
        <dbReference type="ARBA" id="ARBA00044876"/>
    </source>
</evidence>
<evidence type="ECO:0000256" key="19">
    <source>
        <dbReference type="ARBA" id="ARBA00044912"/>
    </source>
</evidence>
<evidence type="ECO:0000256" key="1">
    <source>
        <dbReference type="ARBA" id="ARBA00004155"/>
    </source>
</evidence>
<evidence type="ECO:0000256" key="4">
    <source>
        <dbReference type="ARBA" id="ARBA00022448"/>
    </source>
</evidence>
<keyword evidence="4" id="KW-0813">Transport</keyword>
<evidence type="ECO:0000256" key="8">
    <source>
        <dbReference type="ARBA" id="ARBA00023228"/>
    </source>
</evidence>
<comment type="catalytic activity">
    <reaction evidence="15">
        <text>L-aspartyl-L-lysine(out) = L-aspartyl-L-lysine(in)</text>
        <dbReference type="Rhea" id="RHEA:79411"/>
        <dbReference type="ChEBI" id="CHEBI:229953"/>
    </reaction>
</comment>
<comment type="catalytic activity">
    <reaction evidence="18">
        <text>L-arginyl-glycine(out) = L-arginyl-glycine(in)</text>
        <dbReference type="Rhea" id="RHEA:79391"/>
        <dbReference type="ChEBI" id="CHEBI:229955"/>
    </reaction>
</comment>
<evidence type="ECO:0000256" key="21">
    <source>
        <dbReference type="ARBA" id="ARBA00044924"/>
    </source>
</evidence>
<evidence type="ECO:0000256" key="5">
    <source>
        <dbReference type="ARBA" id="ARBA00022692"/>
    </source>
</evidence>
<dbReference type="Pfam" id="PF07690">
    <property type="entry name" value="MFS_1"/>
    <property type="match status" value="1"/>
</dbReference>
<evidence type="ECO:0000256" key="25">
    <source>
        <dbReference type="ARBA" id="ARBA00046376"/>
    </source>
</evidence>
<keyword evidence="7 26" id="KW-0472">Membrane</keyword>
<comment type="catalytic activity">
    <reaction evidence="9">
        <text>L-lysyl-L-alanine(out) = L-lysyl-L-alanine(in)</text>
        <dbReference type="Rhea" id="RHEA:79399"/>
        <dbReference type="ChEBI" id="CHEBI:229954"/>
    </reaction>
</comment>
<evidence type="ECO:0000256" key="11">
    <source>
        <dbReference type="ARBA" id="ARBA00044881"/>
    </source>
</evidence>
<comment type="subunit">
    <text evidence="25">Homodimer. Interacts with lysosomal protein GLMP (via lumenal domain); the interaction starts while both proteins are still in the endoplasmic reticulum and is required for stabilization of MFSD1 in lysosomes but has no direct effect on its targeting to lysosomes or transporter activity.</text>
</comment>
<evidence type="ECO:0000313" key="27">
    <source>
        <dbReference type="EMBL" id="CEO87420.1"/>
    </source>
</evidence>
<comment type="catalytic activity">
    <reaction evidence="10">
        <text>L-histidyl-glycine(out) = L-histidyl-glycine(in)</text>
        <dbReference type="Rhea" id="RHEA:79395"/>
        <dbReference type="ChEBI" id="CHEBI:229957"/>
    </reaction>
</comment>
<evidence type="ECO:0000256" key="16">
    <source>
        <dbReference type="ARBA" id="ARBA00044899"/>
    </source>
</evidence>
<dbReference type="PANTHER" id="PTHR23512:SF3">
    <property type="entry name" value="MAJOR FACILITATOR SUPERFAMILY DOMAIN-CONTAINING PROTEIN 1"/>
    <property type="match status" value="1"/>
</dbReference>
<evidence type="ECO:0000256" key="18">
    <source>
        <dbReference type="ARBA" id="ARBA00044903"/>
    </source>
</evidence>
<evidence type="ECO:0000256" key="12">
    <source>
        <dbReference type="ARBA" id="ARBA00044884"/>
    </source>
</evidence>
<organism evidence="27 28">
    <name type="scientific">Syntrophaceticus schinkii</name>
    <dbReference type="NCBI Taxonomy" id="499207"/>
    <lineage>
        <taxon>Bacteria</taxon>
        <taxon>Bacillati</taxon>
        <taxon>Bacillota</taxon>
        <taxon>Clostridia</taxon>
        <taxon>Thermoanaerobacterales</taxon>
        <taxon>Thermoanaerobacterales Family III. Incertae Sedis</taxon>
        <taxon>Syntrophaceticus</taxon>
    </lineage>
</organism>
<evidence type="ECO:0000256" key="3">
    <source>
        <dbReference type="ARBA" id="ARBA00008335"/>
    </source>
</evidence>
<keyword evidence="8" id="KW-0458">Lysosome</keyword>
<feature type="transmembrane region" description="Helical" evidence="26">
    <location>
        <begin position="27"/>
        <end position="46"/>
    </location>
</feature>
<evidence type="ECO:0000256" key="13">
    <source>
        <dbReference type="ARBA" id="ARBA00044891"/>
    </source>
</evidence>
<feature type="transmembrane region" description="Helical" evidence="26">
    <location>
        <begin position="58"/>
        <end position="79"/>
    </location>
</feature>
<dbReference type="Gene3D" id="1.20.1250.20">
    <property type="entry name" value="MFS general substrate transporter like domains"/>
    <property type="match status" value="1"/>
</dbReference>
<comment type="catalytic activity">
    <reaction evidence="21">
        <text>L-lysyl-glycine(out) = L-lysyl-glycine(in)</text>
        <dbReference type="Rhea" id="RHEA:79407"/>
        <dbReference type="ChEBI" id="CHEBI:191202"/>
    </reaction>
</comment>
<dbReference type="EMBL" id="CDRZ01000005">
    <property type="protein sequence ID" value="CEO87420.1"/>
    <property type="molecule type" value="Genomic_DNA"/>
</dbReference>
<keyword evidence="28" id="KW-1185">Reference proteome</keyword>
<comment type="similarity">
    <text evidence="3">Belongs to the major facilitator superfamily.</text>
</comment>
<dbReference type="AlphaFoldDB" id="A0A0B7MBI1"/>
<keyword evidence="5 26" id="KW-0812">Transmembrane</keyword>
<evidence type="ECO:0000256" key="22">
    <source>
        <dbReference type="ARBA" id="ARBA00044985"/>
    </source>
</evidence>
<evidence type="ECO:0000256" key="2">
    <source>
        <dbReference type="ARBA" id="ARBA00004651"/>
    </source>
</evidence>
<dbReference type="GO" id="GO:0022857">
    <property type="term" value="F:transmembrane transporter activity"/>
    <property type="evidence" value="ECO:0007669"/>
    <property type="project" value="InterPro"/>
</dbReference>
<evidence type="ECO:0000256" key="14">
    <source>
        <dbReference type="ARBA" id="ARBA00044893"/>
    </source>
</evidence>
<dbReference type="InterPro" id="IPR052187">
    <property type="entry name" value="MFSD1"/>
</dbReference>
<comment type="catalytic activity">
    <reaction evidence="14">
        <text>L-alpha-aminoacyl-L-lysine(out) = L-alpha-aminoacyl-L-lysine(in)</text>
        <dbReference type="Rhea" id="RHEA:79383"/>
        <dbReference type="ChEBI" id="CHEBI:229966"/>
    </reaction>
</comment>
<evidence type="ECO:0000256" key="26">
    <source>
        <dbReference type="SAM" id="Phobius"/>
    </source>
</evidence>
<evidence type="ECO:0000256" key="24">
    <source>
        <dbReference type="ARBA" id="ARBA00045709"/>
    </source>
</evidence>
<dbReference type="Proteomes" id="UP000046155">
    <property type="component" value="Unassembled WGS sequence"/>
</dbReference>